<comment type="similarity">
    <text evidence="1">Belongs to the zinc-containing alcohol dehydrogenase family.</text>
</comment>
<comment type="subunit">
    <text evidence="2">Monomer.</text>
</comment>
<dbReference type="SUPFAM" id="SSF50129">
    <property type="entry name" value="GroES-like"/>
    <property type="match status" value="1"/>
</dbReference>
<sequence length="350" mass="37753">MKEAFVTAGPTVEIKDVPIPEPGPDQVVTKVVVSGSNPKDWKVAEWVPKAGPINQGDDISGTVHAVGTNVTEFKVGDRVAAFHEMMSPHGSYAEYALSWQHTTFHLPQHTSFEEGASTPLAAMTAALGLYQRLGLPEPWQRNSPIGKPFATEPLVIWGAGSAVGSYALQLAARSNIHPLICVAGKSTEHVKQFIDPQKGDTIIDYRPGTAHVSSQIKSLLAGTPLRYAFDAVSDHGSYQTLSSLLDLQQGKITLVLPGKEYPEIPASILKTITSVDSVHKDDADKDFAYVFFRYFSRGLAEGWFKGQPTVTVPGGLGGIQKALTDLKEGRASAVKYVFRIEETEGVGRGL</sequence>
<dbReference type="Gene3D" id="3.40.50.720">
    <property type="entry name" value="NAD(P)-binding Rossmann-like Domain"/>
    <property type="match status" value="1"/>
</dbReference>
<accession>A0A8H3U6C5</accession>
<dbReference type="PANTHER" id="PTHR45348">
    <property type="entry name" value="HYPOTHETICAL OXIDOREDUCTASE (EUROFUNG)"/>
    <property type="match status" value="1"/>
</dbReference>
<keyword evidence="3" id="KW-0560">Oxidoreductase</keyword>
<evidence type="ECO:0000259" key="4">
    <source>
        <dbReference type="SMART" id="SM00829"/>
    </source>
</evidence>
<evidence type="ECO:0000313" key="5">
    <source>
        <dbReference type="EMBL" id="KAE9964259.1"/>
    </source>
</evidence>
<evidence type="ECO:0000313" key="6">
    <source>
        <dbReference type="Proteomes" id="UP000433883"/>
    </source>
</evidence>
<dbReference type="SUPFAM" id="SSF51735">
    <property type="entry name" value="NAD(P)-binding Rossmann-fold domains"/>
    <property type="match status" value="1"/>
</dbReference>
<organism evidence="5 6">
    <name type="scientific">Venturia inaequalis</name>
    <name type="common">Apple scab fungus</name>
    <dbReference type="NCBI Taxonomy" id="5025"/>
    <lineage>
        <taxon>Eukaryota</taxon>
        <taxon>Fungi</taxon>
        <taxon>Dikarya</taxon>
        <taxon>Ascomycota</taxon>
        <taxon>Pezizomycotina</taxon>
        <taxon>Dothideomycetes</taxon>
        <taxon>Pleosporomycetidae</taxon>
        <taxon>Venturiales</taxon>
        <taxon>Venturiaceae</taxon>
        <taxon>Venturia</taxon>
    </lineage>
</organism>
<evidence type="ECO:0000256" key="3">
    <source>
        <dbReference type="ARBA" id="ARBA00023002"/>
    </source>
</evidence>
<protein>
    <recommendedName>
        <fullName evidence="4">Enoyl reductase (ER) domain-containing protein</fullName>
    </recommendedName>
</protein>
<proteinExistence type="inferred from homology"/>
<dbReference type="InterPro" id="IPR036291">
    <property type="entry name" value="NAD(P)-bd_dom_sf"/>
</dbReference>
<dbReference type="AlphaFoldDB" id="A0A8H3U6C5"/>
<evidence type="ECO:0000256" key="2">
    <source>
        <dbReference type="ARBA" id="ARBA00011245"/>
    </source>
</evidence>
<dbReference type="InterPro" id="IPR013154">
    <property type="entry name" value="ADH-like_N"/>
</dbReference>
<dbReference type="CDD" id="cd08249">
    <property type="entry name" value="enoyl_reductase_like"/>
    <property type="match status" value="1"/>
</dbReference>
<dbReference type="InterPro" id="IPR011032">
    <property type="entry name" value="GroES-like_sf"/>
</dbReference>
<dbReference type="InterPro" id="IPR020843">
    <property type="entry name" value="ER"/>
</dbReference>
<reference evidence="5 6" key="1">
    <citation type="submission" date="2019-11" db="EMBL/GenBank/DDBJ databases">
        <title>Venturia inaequalis Genome Resource.</title>
        <authorList>
            <person name="Lichtner F.J."/>
        </authorList>
    </citation>
    <scope>NUCLEOTIDE SEQUENCE [LARGE SCALE GENOMIC DNA]</scope>
    <source>
        <strain evidence="5">Bline_iso_100314</strain>
    </source>
</reference>
<dbReference type="Pfam" id="PF08240">
    <property type="entry name" value="ADH_N"/>
    <property type="match status" value="1"/>
</dbReference>
<dbReference type="GO" id="GO:0016651">
    <property type="term" value="F:oxidoreductase activity, acting on NAD(P)H"/>
    <property type="evidence" value="ECO:0007669"/>
    <property type="project" value="InterPro"/>
</dbReference>
<feature type="domain" description="Enoyl reductase (ER)" evidence="4">
    <location>
        <begin position="9"/>
        <end position="334"/>
    </location>
</feature>
<dbReference type="InterPro" id="IPR047122">
    <property type="entry name" value="Trans-enoyl_RdTase-like"/>
</dbReference>
<evidence type="ECO:0000256" key="1">
    <source>
        <dbReference type="ARBA" id="ARBA00008072"/>
    </source>
</evidence>
<comment type="caution">
    <text evidence="5">The sequence shown here is derived from an EMBL/GenBank/DDBJ whole genome shotgun (WGS) entry which is preliminary data.</text>
</comment>
<dbReference type="PANTHER" id="PTHR45348:SF5">
    <property type="entry name" value="OXIDOREDUCTASE, PUTATIVE (AFU_ORTHOLOGUE AFUA_8G01420)-RELATED"/>
    <property type="match status" value="1"/>
</dbReference>
<dbReference type="Proteomes" id="UP000433883">
    <property type="component" value="Unassembled WGS sequence"/>
</dbReference>
<dbReference type="SMART" id="SM00829">
    <property type="entry name" value="PKS_ER"/>
    <property type="match status" value="1"/>
</dbReference>
<name>A0A8H3U6C5_VENIN</name>
<dbReference type="EMBL" id="WNWQ01000724">
    <property type="protein sequence ID" value="KAE9964259.1"/>
    <property type="molecule type" value="Genomic_DNA"/>
</dbReference>
<gene>
    <name evidence="5" type="ORF">BLS_008516</name>
</gene>
<dbReference type="Gene3D" id="3.90.180.10">
    <property type="entry name" value="Medium-chain alcohol dehydrogenases, catalytic domain"/>
    <property type="match status" value="1"/>
</dbReference>